<protein>
    <recommendedName>
        <fullName evidence="3">D-ribose pyranase</fullName>
    </recommendedName>
</protein>
<name>A0A5M8NZ94_9BACT</name>
<gene>
    <name evidence="1" type="ORF">EZS26_002351</name>
</gene>
<dbReference type="GO" id="GO:0016853">
    <property type="term" value="F:isomerase activity"/>
    <property type="evidence" value="ECO:0007669"/>
    <property type="project" value="InterPro"/>
</dbReference>
<dbReference type="EMBL" id="SNRX01000018">
    <property type="protein sequence ID" value="KAA6301477.1"/>
    <property type="molecule type" value="Genomic_DNA"/>
</dbReference>
<dbReference type="Proteomes" id="UP000324575">
    <property type="component" value="Unassembled WGS sequence"/>
</dbReference>
<dbReference type="GO" id="GO:0005996">
    <property type="term" value="P:monosaccharide metabolic process"/>
    <property type="evidence" value="ECO:0007669"/>
    <property type="project" value="InterPro"/>
</dbReference>
<dbReference type="GO" id="GO:0048029">
    <property type="term" value="F:monosaccharide binding"/>
    <property type="evidence" value="ECO:0007669"/>
    <property type="project" value="InterPro"/>
</dbReference>
<sequence>MNWKEELKSVLPFLGHRNWIVVTDMAYPLQTQPGIKTLYTNESYVDVLTFALNEIEKAPHIKPLIYQDKELSYLADKDAEGVDELRRQMQSLLGKRVIPIPHEELIARLDEVSRMFNVVILKTNLMIPYTSTFFELDCNYWNSRKEEELQKKCTS</sequence>
<reference evidence="1 2" key="1">
    <citation type="submission" date="2019-03" db="EMBL/GenBank/DDBJ databases">
        <title>Single cell metagenomics reveals metabolic interactions within the superorganism composed of flagellate Streblomastix strix and complex community of Bacteroidetes bacteria on its surface.</title>
        <authorList>
            <person name="Treitli S.C."/>
            <person name="Kolisko M."/>
            <person name="Husnik F."/>
            <person name="Keeling P."/>
            <person name="Hampl V."/>
        </authorList>
    </citation>
    <scope>NUCLEOTIDE SEQUENCE [LARGE SCALE GENOMIC DNA]</scope>
    <source>
        <strain evidence="1">St1</strain>
    </source>
</reference>
<organism evidence="1 2">
    <name type="scientific">Candidatus Ordinivivax streblomastigis</name>
    <dbReference type="NCBI Taxonomy" id="2540710"/>
    <lineage>
        <taxon>Bacteria</taxon>
        <taxon>Pseudomonadati</taxon>
        <taxon>Bacteroidota</taxon>
        <taxon>Bacteroidia</taxon>
        <taxon>Bacteroidales</taxon>
        <taxon>Candidatus Ordinivivax</taxon>
    </lineage>
</organism>
<evidence type="ECO:0008006" key="3">
    <source>
        <dbReference type="Google" id="ProtNLM"/>
    </source>
</evidence>
<evidence type="ECO:0000313" key="1">
    <source>
        <dbReference type="EMBL" id="KAA6301477.1"/>
    </source>
</evidence>
<dbReference type="SUPFAM" id="SSF102546">
    <property type="entry name" value="RbsD-like"/>
    <property type="match status" value="1"/>
</dbReference>
<dbReference type="InterPro" id="IPR023750">
    <property type="entry name" value="RbsD-like_sf"/>
</dbReference>
<accession>A0A5M8NZ94</accession>
<evidence type="ECO:0000313" key="2">
    <source>
        <dbReference type="Proteomes" id="UP000324575"/>
    </source>
</evidence>
<comment type="caution">
    <text evidence="1">The sequence shown here is derived from an EMBL/GenBank/DDBJ whole genome shotgun (WGS) entry which is preliminary data.</text>
</comment>
<dbReference type="AlphaFoldDB" id="A0A5M8NZ94"/>
<proteinExistence type="predicted"/>